<evidence type="ECO:0000256" key="6">
    <source>
        <dbReference type="ARBA" id="ARBA00022692"/>
    </source>
</evidence>
<evidence type="ECO:0000256" key="10">
    <source>
        <dbReference type="ARBA" id="ARBA00023136"/>
    </source>
</evidence>
<sequence length="331" mass="38461">MKVKNQIWQLLLSQIPLVLLYVGILTIFWGLCWLYRIPENIVGNLFRFTWIPILIVLGYRIMTQYLVIKKLDKALEHNILPEEPKQTLLKPYWRALAKIKQQQDENQRRLEQRTAQKQDYLMLWSHEIKLPLTALQLLAENNDAVASDELQQQIQLISNQMDLLLNYERLEDFHHDLDFTWQLPQDIITPIIKDYSIFFINKNLTPRLQVGQTQILTDKKWLGFILRQVIFNALKYSNPNSTIDITWRQNQLTIADHGVGISASDLPRVFEPGFTGENGRQQQAATGMGLYMAHQVATLLGETLTIVSTENSGTAVTLTFQKEHLRLNNKL</sequence>
<dbReference type="InterPro" id="IPR036890">
    <property type="entry name" value="HATPase_C_sf"/>
</dbReference>
<dbReference type="OrthoDB" id="9780487at2"/>
<dbReference type="Gene3D" id="1.10.287.130">
    <property type="match status" value="1"/>
</dbReference>
<dbReference type="AlphaFoldDB" id="H1LHF1"/>
<dbReference type="SUPFAM" id="SSF55874">
    <property type="entry name" value="ATPase domain of HSP90 chaperone/DNA topoisomerase II/histidine kinase"/>
    <property type="match status" value="1"/>
</dbReference>
<dbReference type="PATRIC" id="fig|797516.3.peg.1827"/>
<feature type="transmembrane region" description="Helical" evidence="11">
    <location>
        <begin position="48"/>
        <end position="68"/>
    </location>
</feature>
<dbReference type="PANTHER" id="PTHR45453:SF2">
    <property type="entry name" value="HISTIDINE KINASE"/>
    <property type="match status" value="1"/>
</dbReference>
<keyword evidence="9" id="KW-0902">Two-component regulatory system</keyword>
<dbReference type="Proteomes" id="UP000005025">
    <property type="component" value="Unassembled WGS sequence"/>
</dbReference>
<dbReference type="InterPro" id="IPR004358">
    <property type="entry name" value="Sig_transdc_His_kin-like_C"/>
</dbReference>
<evidence type="ECO:0000256" key="1">
    <source>
        <dbReference type="ARBA" id="ARBA00000085"/>
    </source>
</evidence>
<dbReference type="SMART" id="SM00387">
    <property type="entry name" value="HATPase_c"/>
    <property type="match status" value="1"/>
</dbReference>
<dbReference type="InterPro" id="IPR003594">
    <property type="entry name" value="HATPase_dom"/>
</dbReference>
<evidence type="ECO:0000256" key="11">
    <source>
        <dbReference type="SAM" id="Phobius"/>
    </source>
</evidence>
<keyword evidence="4" id="KW-1003">Cell membrane</keyword>
<feature type="transmembrane region" description="Helical" evidence="11">
    <location>
        <begin position="12"/>
        <end position="36"/>
    </location>
</feature>
<dbReference type="PANTHER" id="PTHR45453">
    <property type="entry name" value="PHOSPHATE REGULON SENSOR PROTEIN PHOR"/>
    <property type="match status" value="1"/>
</dbReference>
<evidence type="ECO:0000256" key="9">
    <source>
        <dbReference type="ARBA" id="ARBA00023012"/>
    </source>
</evidence>
<name>H1LHF1_9LACO</name>
<dbReference type="InterPro" id="IPR005467">
    <property type="entry name" value="His_kinase_dom"/>
</dbReference>
<dbReference type="InterPro" id="IPR050351">
    <property type="entry name" value="BphY/WalK/GraS-like"/>
</dbReference>
<evidence type="ECO:0000313" key="13">
    <source>
        <dbReference type="EMBL" id="EHO50503.1"/>
    </source>
</evidence>
<evidence type="ECO:0000256" key="3">
    <source>
        <dbReference type="ARBA" id="ARBA00012438"/>
    </source>
</evidence>
<feature type="domain" description="Histidine kinase" evidence="12">
    <location>
        <begin position="123"/>
        <end position="324"/>
    </location>
</feature>
<comment type="subcellular location">
    <subcellularLocation>
        <location evidence="2">Cell membrane</location>
        <topology evidence="2">Multi-pass membrane protein</topology>
    </subcellularLocation>
</comment>
<dbReference type="SUPFAM" id="SSF47384">
    <property type="entry name" value="Homodimeric domain of signal transducing histidine kinase"/>
    <property type="match status" value="1"/>
</dbReference>
<dbReference type="GO" id="GO:0000155">
    <property type="term" value="F:phosphorelay sensor kinase activity"/>
    <property type="evidence" value="ECO:0007669"/>
    <property type="project" value="InterPro"/>
</dbReference>
<dbReference type="GO" id="GO:0016036">
    <property type="term" value="P:cellular response to phosphate starvation"/>
    <property type="evidence" value="ECO:0007669"/>
    <property type="project" value="TreeGrafter"/>
</dbReference>
<evidence type="ECO:0000256" key="2">
    <source>
        <dbReference type="ARBA" id="ARBA00004651"/>
    </source>
</evidence>
<evidence type="ECO:0000313" key="14">
    <source>
        <dbReference type="Proteomes" id="UP000005025"/>
    </source>
</evidence>
<dbReference type="RefSeq" id="WP_008857197.1">
    <property type="nucleotide sequence ID" value="NZ_JH591047.1"/>
</dbReference>
<dbReference type="InterPro" id="IPR036097">
    <property type="entry name" value="HisK_dim/P_sf"/>
</dbReference>
<evidence type="ECO:0000256" key="5">
    <source>
        <dbReference type="ARBA" id="ARBA00022679"/>
    </source>
</evidence>
<dbReference type="EC" id="2.7.13.3" evidence="3"/>
<protein>
    <recommendedName>
        <fullName evidence="3">histidine kinase</fullName>
        <ecNumber evidence="3">2.7.13.3</ecNumber>
    </recommendedName>
</protein>
<dbReference type="PRINTS" id="PR00344">
    <property type="entry name" value="BCTRLSENSOR"/>
</dbReference>
<reference evidence="13 14" key="1">
    <citation type="submission" date="2011-09" db="EMBL/GenBank/DDBJ databases">
        <authorList>
            <person name="Weinstock G."/>
            <person name="Sodergren E."/>
            <person name="Clifton S."/>
            <person name="Fulton L."/>
            <person name="Fulton B."/>
            <person name="Courtney L."/>
            <person name="Fronick C."/>
            <person name="Harrison M."/>
            <person name="Strong C."/>
            <person name="Farmer C."/>
            <person name="Delahaunty K."/>
            <person name="Markovic C."/>
            <person name="Hall O."/>
            <person name="Minx P."/>
            <person name="Tomlinson C."/>
            <person name="Mitreva M."/>
            <person name="Hou S."/>
            <person name="Chen J."/>
            <person name="Wollam A."/>
            <person name="Pepin K.H."/>
            <person name="Johnson M."/>
            <person name="Bhonagiri V."/>
            <person name="Zhang X."/>
            <person name="Suruliraj S."/>
            <person name="Warren W."/>
            <person name="Chinwalla A."/>
            <person name="Mardis E.R."/>
            <person name="Wilson R.K."/>
        </authorList>
    </citation>
    <scope>NUCLEOTIDE SEQUENCE [LARGE SCALE GENOMIC DNA]</scope>
    <source>
        <strain evidence="13 14">F0435</strain>
    </source>
</reference>
<dbReference type="Pfam" id="PF02518">
    <property type="entry name" value="HATPase_c"/>
    <property type="match status" value="1"/>
</dbReference>
<organism evidence="13 14">
    <name type="scientific">Lentilactobacillus kisonensis F0435</name>
    <dbReference type="NCBI Taxonomy" id="797516"/>
    <lineage>
        <taxon>Bacteria</taxon>
        <taxon>Bacillati</taxon>
        <taxon>Bacillota</taxon>
        <taxon>Bacilli</taxon>
        <taxon>Lactobacillales</taxon>
        <taxon>Lactobacillaceae</taxon>
        <taxon>Lentilactobacillus</taxon>
    </lineage>
</organism>
<dbReference type="EMBL" id="AGRJ01000175">
    <property type="protein sequence ID" value="EHO50503.1"/>
    <property type="molecule type" value="Genomic_DNA"/>
</dbReference>
<evidence type="ECO:0000256" key="7">
    <source>
        <dbReference type="ARBA" id="ARBA00022777"/>
    </source>
</evidence>
<evidence type="ECO:0000259" key="12">
    <source>
        <dbReference type="PROSITE" id="PS50109"/>
    </source>
</evidence>
<evidence type="ECO:0000256" key="4">
    <source>
        <dbReference type="ARBA" id="ARBA00022475"/>
    </source>
</evidence>
<dbReference type="STRING" id="797516.HMPREF9104_02042"/>
<keyword evidence="8 11" id="KW-1133">Transmembrane helix</keyword>
<keyword evidence="10 11" id="KW-0472">Membrane</keyword>
<comment type="catalytic activity">
    <reaction evidence="1">
        <text>ATP + protein L-histidine = ADP + protein N-phospho-L-histidine.</text>
        <dbReference type="EC" id="2.7.13.3"/>
    </reaction>
</comment>
<proteinExistence type="predicted"/>
<dbReference type="GO" id="GO:0004721">
    <property type="term" value="F:phosphoprotein phosphatase activity"/>
    <property type="evidence" value="ECO:0007669"/>
    <property type="project" value="TreeGrafter"/>
</dbReference>
<evidence type="ECO:0000256" key="8">
    <source>
        <dbReference type="ARBA" id="ARBA00022989"/>
    </source>
</evidence>
<gene>
    <name evidence="13" type="ORF">HMPREF9104_02042</name>
</gene>
<keyword evidence="7 13" id="KW-0418">Kinase</keyword>
<accession>H1LHF1</accession>
<dbReference type="GO" id="GO:0005886">
    <property type="term" value="C:plasma membrane"/>
    <property type="evidence" value="ECO:0007669"/>
    <property type="project" value="UniProtKB-SubCell"/>
</dbReference>
<dbReference type="PROSITE" id="PS50109">
    <property type="entry name" value="HIS_KIN"/>
    <property type="match status" value="1"/>
</dbReference>
<keyword evidence="5" id="KW-0808">Transferase</keyword>
<dbReference type="HOGENOM" id="CLU_000445_13_0_9"/>
<comment type="caution">
    <text evidence="13">The sequence shown here is derived from an EMBL/GenBank/DDBJ whole genome shotgun (WGS) entry which is preliminary data.</text>
</comment>
<dbReference type="Gene3D" id="3.30.565.10">
    <property type="entry name" value="Histidine kinase-like ATPase, C-terminal domain"/>
    <property type="match status" value="1"/>
</dbReference>
<keyword evidence="6 11" id="KW-0812">Transmembrane</keyword>